<evidence type="ECO:0000313" key="2">
    <source>
        <dbReference type="EMBL" id="NJP47570.1"/>
    </source>
</evidence>
<keyword evidence="3" id="KW-1185">Reference proteome</keyword>
<dbReference type="Pfam" id="PF13830">
    <property type="entry name" value="DUF4192"/>
    <property type="match status" value="1"/>
</dbReference>
<sequence>MTQSNEVAYGESSSSPAPVVDDLKVVLHGPGDLAAAVPFLMGYHPTDSVVLLALHGEEGRLGGRVRLALPESPQELDQWPEAARRLAACLVEGSVRRAGRPASVVVFLCRDPRAGERSREVMERLRPLAQELRVAFGALDVPVVEALCVSGGRWWSYCRPGPDEGDGGADVGVPLAKPGASTIAAAAAYAGIPMPATLRELEDRFKPAGPQGAELKAALDRACRQLVPRMLDRADSPSVAEETVALARAALDKFTAAPPIGDPVRSDRRDDGLLDDAEAAEMILGLQDRAARDRVVEWAGPATAASAIRLWRALARRCAGPYAEHAAALLALTGWVAWCSGDEAEARVALGLALELEPHHSFALLLLHAIGQGLDPDVVRRSVRGGRRRRITEAATVRRGPAGPAGRGPGRRSPGDRRARIRR</sequence>
<gene>
    <name evidence="2" type="ORF">HCN08_29810</name>
</gene>
<feature type="region of interest" description="Disordered" evidence="1">
    <location>
        <begin position="385"/>
        <end position="423"/>
    </location>
</feature>
<dbReference type="Proteomes" id="UP000734511">
    <property type="component" value="Unassembled WGS sequence"/>
</dbReference>
<evidence type="ECO:0000256" key="1">
    <source>
        <dbReference type="SAM" id="MobiDB-lite"/>
    </source>
</evidence>
<name>A0ABX0ZU96_9ACTN</name>
<feature type="compositionally biased region" description="Basic and acidic residues" evidence="1">
    <location>
        <begin position="413"/>
        <end position="423"/>
    </location>
</feature>
<protein>
    <submittedName>
        <fullName evidence="2">DUF4192 domain-containing protein</fullName>
    </submittedName>
</protein>
<accession>A0ABX0ZU96</accession>
<proteinExistence type="predicted"/>
<comment type="caution">
    <text evidence="2">The sequence shown here is derived from an EMBL/GenBank/DDBJ whole genome shotgun (WGS) entry which is preliminary data.</text>
</comment>
<organism evidence="2 3">
    <name type="scientific">Actinacidiphila epipremni</name>
    <dbReference type="NCBI Taxonomy" id="2053013"/>
    <lineage>
        <taxon>Bacteria</taxon>
        <taxon>Bacillati</taxon>
        <taxon>Actinomycetota</taxon>
        <taxon>Actinomycetes</taxon>
        <taxon>Kitasatosporales</taxon>
        <taxon>Streptomycetaceae</taxon>
        <taxon>Actinacidiphila</taxon>
    </lineage>
</organism>
<reference evidence="2 3" key="1">
    <citation type="submission" date="2020-03" db="EMBL/GenBank/DDBJ databases">
        <title>WGS of actinomycetes isolated from Thailand.</title>
        <authorList>
            <person name="Thawai C."/>
        </authorList>
    </citation>
    <scope>NUCLEOTIDE SEQUENCE [LARGE SCALE GENOMIC DNA]</scope>
    <source>
        <strain evidence="2 3">PRB2-1</strain>
    </source>
</reference>
<dbReference type="EMBL" id="JAATEJ010000031">
    <property type="protein sequence ID" value="NJP47570.1"/>
    <property type="molecule type" value="Genomic_DNA"/>
</dbReference>
<dbReference type="InterPro" id="IPR025447">
    <property type="entry name" value="DUF4192"/>
</dbReference>
<evidence type="ECO:0000313" key="3">
    <source>
        <dbReference type="Proteomes" id="UP000734511"/>
    </source>
</evidence>